<dbReference type="InterPro" id="IPR016032">
    <property type="entry name" value="Sig_transdc_resp-reg_C-effctor"/>
</dbReference>
<dbReference type="SMART" id="SM00421">
    <property type="entry name" value="HTH_LUXR"/>
    <property type="match status" value="1"/>
</dbReference>
<dbReference type="OrthoDB" id="4457864at2"/>
<organism evidence="2 3">
    <name type="scientific">Borborobacter arsenicus</name>
    <dbReference type="NCBI Taxonomy" id="1851146"/>
    <lineage>
        <taxon>Bacteria</taxon>
        <taxon>Pseudomonadati</taxon>
        <taxon>Pseudomonadota</taxon>
        <taxon>Alphaproteobacteria</taxon>
        <taxon>Hyphomicrobiales</taxon>
        <taxon>Phyllobacteriaceae</taxon>
        <taxon>Borborobacter</taxon>
    </lineage>
</organism>
<dbReference type="InterPro" id="IPR000792">
    <property type="entry name" value="Tscrpt_reg_LuxR_C"/>
</dbReference>
<dbReference type="Proteomes" id="UP000281647">
    <property type="component" value="Unassembled WGS sequence"/>
</dbReference>
<gene>
    <name evidence="2" type="ORF">EET67_05835</name>
</gene>
<evidence type="ECO:0000259" key="1">
    <source>
        <dbReference type="SMART" id="SM00421"/>
    </source>
</evidence>
<dbReference type="AlphaFoldDB" id="A0A432V9G6"/>
<evidence type="ECO:0000313" key="2">
    <source>
        <dbReference type="EMBL" id="RUM98807.1"/>
    </source>
</evidence>
<dbReference type="Gene3D" id="1.10.10.10">
    <property type="entry name" value="Winged helix-like DNA-binding domain superfamily/Winged helix DNA-binding domain"/>
    <property type="match status" value="1"/>
</dbReference>
<sequence>MAGYVSHKLIDRKFISDTSNIVGEAFDRAPFDSSGWSEAVDILSGSFPGSAVALKNVDPAARTLRFDCIEGFDPDFIRSFRDYYMQVNPWLDCFAKVGPGSIIISERDFPARDFAHTEFYNDWLIPQKNVEAASAIMLEASATDIIVLTMHYPLGGAEIFDRSTSEVLLRVRGQLKRSVEMARTFERILGQERSVSALLARSDDIAFVIDEERCLDAASEMAEVHFRSRHLISSRLNVVSVLIPDIDSWLRRTLHCLASDVPLDSTSRIFRHGKDVHQIVVGLLPRSISSLPISWRRQFLVTIRTLSASSDDQSVMEFGSAFGLTPSEIRLCSVLAQNYTLKEAADTLSVTHETARQRLKTIFQKTGTNRQSELVALLKRLM</sequence>
<comment type="caution">
    <text evidence="2">The sequence shown here is derived from an EMBL/GenBank/DDBJ whole genome shotgun (WGS) entry which is preliminary data.</text>
</comment>
<dbReference type="EMBL" id="RKST01000004">
    <property type="protein sequence ID" value="RUM98807.1"/>
    <property type="molecule type" value="Genomic_DNA"/>
</dbReference>
<feature type="domain" description="HTH luxR-type" evidence="1">
    <location>
        <begin position="321"/>
        <end position="378"/>
    </location>
</feature>
<reference evidence="2 3" key="1">
    <citation type="submission" date="2018-11" db="EMBL/GenBank/DDBJ databases">
        <title>Pseudaminobacter arsenicus sp. nov., an arsenic-resistant bacterium isolated from arsenic-rich aquifers.</title>
        <authorList>
            <person name="Mu Y."/>
        </authorList>
    </citation>
    <scope>NUCLEOTIDE SEQUENCE [LARGE SCALE GENOMIC DNA]</scope>
    <source>
        <strain evidence="2 3">CB3</strain>
    </source>
</reference>
<dbReference type="GO" id="GO:0006355">
    <property type="term" value="P:regulation of DNA-templated transcription"/>
    <property type="evidence" value="ECO:0007669"/>
    <property type="project" value="InterPro"/>
</dbReference>
<keyword evidence="3" id="KW-1185">Reference proteome</keyword>
<evidence type="ECO:0000313" key="3">
    <source>
        <dbReference type="Proteomes" id="UP000281647"/>
    </source>
</evidence>
<dbReference type="GO" id="GO:0003677">
    <property type="term" value="F:DNA binding"/>
    <property type="evidence" value="ECO:0007669"/>
    <property type="project" value="InterPro"/>
</dbReference>
<proteinExistence type="predicted"/>
<dbReference type="RefSeq" id="WP_128624695.1">
    <property type="nucleotide sequence ID" value="NZ_ML133509.1"/>
</dbReference>
<dbReference type="SUPFAM" id="SSF46894">
    <property type="entry name" value="C-terminal effector domain of the bipartite response regulators"/>
    <property type="match status" value="1"/>
</dbReference>
<name>A0A432V9G6_9HYPH</name>
<accession>A0A432V9G6</accession>
<dbReference type="InterPro" id="IPR036388">
    <property type="entry name" value="WH-like_DNA-bd_sf"/>
</dbReference>
<protein>
    <recommendedName>
        <fullName evidence="1">HTH luxR-type domain-containing protein</fullName>
    </recommendedName>
</protein>